<evidence type="ECO:0000256" key="1">
    <source>
        <dbReference type="SAM" id="MobiDB-lite"/>
    </source>
</evidence>
<organism evidence="4 5">
    <name type="scientific">Niallia circulans</name>
    <name type="common">Bacillus circulans</name>
    <dbReference type="NCBI Taxonomy" id="1397"/>
    <lineage>
        <taxon>Bacteria</taxon>
        <taxon>Bacillati</taxon>
        <taxon>Bacillota</taxon>
        <taxon>Bacilli</taxon>
        <taxon>Bacillales</taxon>
        <taxon>Bacillaceae</taxon>
        <taxon>Niallia</taxon>
    </lineage>
</organism>
<proteinExistence type="predicted"/>
<evidence type="ECO:0000313" key="4">
    <source>
        <dbReference type="EMBL" id="KLV28448.1"/>
    </source>
</evidence>
<dbReference type="Proteomes" id="UP000036045">
    <property type="component" value="Unassembled WGS sequence"/>
</dbReference>
<keyword evidence="5" id="KW-1185">Reference proteome</keyword>
<feature type="compositionally biased region" description="Polar residues" evidence="1">
    <location>
        <begin position="62"/>
        <end position="71"/>
    </location>
</feature>
<feature type="compositionally biased region" description="Polar residues" evidence="1">
    <location>
        <begin position="38"/>
        <end position="52"/>
    </location>
</feature>
<reference evidence="4 5" key="1">
    <citation type="submission" date="2015-05" db="EMBL/GenBank/DDBJ databases">
        <title>Whole genome sequence and identification of bacterial endophytes from Costus igneus.</title>
        <authorList>
            <person name="Lee Y.P."/>
            <person name="Gan H.M."/>
            <person name="Eng W."/>
            <person name="Wheatley M.S."/>
            <person name="Caraballo A."/>
            <person name="Polter S."/>
            <person name="Savka M.A."/>
            <person name="Hudson A.O."/>
        </authorList>
    </citation>
    <scope>NUCLEOTIDE SEQUENCE [LARGE SCALE GENOMIC DNA]</scope>
    <source>
        <strain evidence="4 5">RIT379</strain>
    </source>
</reference>
<evidence type="ECO:0000256" key="2">
    <source>
        <dbReference type="SAM" id="SignalP"/>
    </source>
</evidence>
<feature type="compositionally biased region" description="Basic and acidic residues" evidence="1">
    <location>
        <begin position="85"/>
        <end position="103"/>
    </location>
</feature>
<dbReference type="Gene3D" id="1.20.1270.180">
    <property type="match status" value="1"/>
</dbReference>
<dbReference type="Pfam" id="PF07007">
    <property type="entry name" value="LprI"/>
    <property type="match status" value="1"/>
</dbReference>
<evidence type="ECO:0000313" key="5">
    <source>
        <dbReference type="Proteomes" id="UP000036045"/>
    </source>
</evidence>
<accession>A0A0J1IR70</accession>
<dbReference type="AlphaFoldDB" id="A0A0J1IR70"/>
<dbReference type="PANTHER" id="PTHR39176:SF1">
    <property type="entry name" value="PERIPLASMIC PROTEIN"/>
    <property type="match status" value="1"/>
</dbReference>
<feature type="chain" id="PRO_5039541713" evidence="2">
    <location>
        <begin position="25"/>
        <end position="225"/>
    </location>
</feature>
<dbReference type="EMBL" id="LDPH01000001">
    <property type="protein sequence ID" value="KLV28448.1"/>
    <property type="molecule type" value="Genomic_DNA"/>
</dbReference>
<dbReference type="GeneID" id="56349311"/>
<feature type="signal peptide" evidence="2">
    <location>
        <begin position="1"/>
        <end position="24"/>
    </location>
</feature>
<name>A0A0J1IR70_NIACI</name>
<dbReference type="RefSeq" id="WP_047940143.1">
    <property type="nucleotide sequence ID" value="NZ_CP053989.1"/>
</dbReference>
<dbReference type="PATRIC" id="fig|1397.4.peg.342"/>
<evidence type="ECO:0000259" key="3">
    <source>
        <dbReference type="Pfam" id="PF07007"/>
    </source>
</evidence>
<feature type="region of interest" description="Disordered" evidence="1">
    <location>
        <begin position="23"/>
        <end position="103"/>
    </location>
</feature>
<sequence>MKKSSIFFAATLLVLLLAGMSACSNTSESDSSNNTNNKQSESDSSNNTNNKQSETDQKAENTDVSSSSNEASADRTETAVNSKNSKMDKPASEDKSQAGDKVEGRKAEFIAKLDNIQKEVDAMPDKKDSDKGVTNAMINYYGVSYEKYDEALNEIYSILKAELSPEVMNNLKTDQVKWIEQKEAAAKEERSKYSGGTFENVANYISLYESTKKRCYELVNEYMAD</sequence>
<dbReference type="PANTHER" id="PTHR39176">
    <property type="entry name" value="PERIPLASMIC PROTEIN-RELATED"/>
    <property type="match status" value="1"/>
</dbReference>
<gene>
    <name evidence="4" type="ORF">ABW02_01530</name>
</gene>
<dbReference type="OrthoDB" id="2438161at2"/>
<feature type="domain" description="Lysozyme inhibitor LprI-like N-terminal" evidence="3">
    <location>
        <begin position="127"/>
        <end position="218"/>
    </location>
</feature>
<protein>
    <submittedName>
        <fullName evidence="4">Lipoprotein</fullName>
    </submittedName>
</protein>
<dbReference type="PROSITE" id="PS51257">
    <property type="entry name" value="PROKAR_LIPOPROTEIN"/>
    <property type="match status" value="1"/>
</dbReference>
<keyword evidence="2" id="KW-0732">Signal</keyword>
<feature type="compositionally biased region" description="Low complexity" evidence="1">
    <location>
        <begin position="23"/>
        <end position="37"/>
    </location>
</feature>
<comment type="caution">
    <text evidence="4">The sequence shown here is derived from an EMBL/GenBank/DDBJ whole genome shotgun (WGS) entry which is preliminary data.</text>
</comment>
<dbReference type="InterPro" id="IPR009739">
    <property type="entry name" value="LprI-like_N"/>
</dbReference>
<keyword evidence="4" id="KW-0449">Lipoprotein</keyword>